<name>A0A1I6G4N1_9EURY</name>
<organism evidence="2 3">
    <name type="scientific">Halogeometricum rufum</name>
    <dbReference type="NCBI Taxonomy" id="553469"/>
    <lineage>
        <taxon>Archaea</taxon>
        <taxon>Methanobacteriati</taxon>
        <taxon>Methanobacteriota</taxon>
        <taxon>Stenosarchaea group</taxon>
        <taxon>Halobacteria</taxon>
        <taxon>Halobacteriales</taxon>
        <taxon>Haloferacaceae</taxon>
        <taxon>Halogeometricum</taxon>
    </lineage>
</organism>
<feature type="region of interest" description="Disordered" evidence="1">
    <location>
        <begin position="1"/>
        <end position="28"/>
    </location>
</feature>
<evidence type="ECO:0000313" key="3">
    <source>
        <dbReference type="Proteomes" id="UP000198531"/>
    </source>
</evidence>
<reference evidence="3" key="1">
    <citation type="submission" date="2016-10" db="EMBL/GenBank/DDBJ databases">
        <authorList>
            <person name="Varghese N."/>
            <person name="Submissions S."/>
        </authorList>
    </citation>
    <scope>NUCLEOTIDE SEQUENCE [LARGE SCALE GENOMIC DNA]</scope>
    <source>
        <strain evidence="3">CGMCC 1.7736</strain>
    </source>
</reference>
<dbReference type="RefSeq" id="WP_089804387.1">
    <property type="nucleotide sequence ID" value="NZ_FOYT01000001.1"/>
</dbReference>
<sequence>MSETHERRESVRFAGNVNPGDTETETFEVSEDCTVEEVKVRFYQGPRLSLHVVPFVEDGTDRGRRVELVNFRGKEYVDGDNDLWVFDASEGVEDGEVVGVEVENTDGSNGYDYAVDMTLDYAGGTERAAVGIVERVAGWF</sequence>
<accession>A0A1I6G4N1</accession>
<dbReference type="Proteomes" id="UP000198531">
    <property type="component" value="Unassembled WGS sequence"/>
</dbReference>
<dbReference type="STRING" id="553469.SAMN04487947_0567"/>
<dbReference type="AlphaFoldDB" id="A0A1I6G4N1"/>
<proteinExistence type="predicted"/>
<evidence type="ECO:0000256" key="1">
    <source>
        <dbReference type="SAM" id="MobiDB-lite"/>
    </source>
</evidence>
<dbReference type="EMBL" id="FOYT01000001">
    <property type="protein sequence ID" value="SFR37149.1"/>
    <property type="molecule type" value="Genomic_DNA"/>
</dbReference>
<keyword evidence="3" id="KW-1185">Reference proteome</keyword>
<feature type="compositionally biased region" description="Basic and acidic residues" evidence="1">
    <location>
        <begin position="1"/>
        <end position="11"/>
    </location>
</feature>
<gene>
    <name evidence="2" type="ORF">SAMN04487947_0567</name>
</gene>
<protein>
    <submittedName>
        <fullName evidence="2">Uncharacterized protein</fullName>
    </submittedName>
</protein>
<evidence type="ECO:0000313" key="2">
    <source>
        <dbReference type="EMBL" id="SFR37149.1"/>
    </source>
</evidence>
<dbReference type="OrthoDB" id="285208at2157"/>